<sequence length="70" mass="7584">MPANPDNFRRASSAWAPELGTTLTSQTVLTAIVRPLIMIHDDFVHAAAQRAAQGYIQENDYGQSSGRVAV</sequence>
<dbReference type="AlphaFoldDB" id="A0A085LLP5"/>
<protein>
    <submittedName>
        <fullName evidence="1">Uncharacterized protein</fullName>
    </submittedName>
</protein>
<name>A0A085LLP5_9BILA</name>
<dbReference type="Proteomes" id="UP000030764">
    <property type="component" value="Unassembled WGS sequence"/>
</dbReference>
<accession>A0A085LLP5</accession>
<proteinExistence type="predicted"/>
<reference evidence="1 2" key="1">
    <citation type="journal article" date="2014" name="Nat. Genet.">
        <title>Genome and transcriptome of the porcine whipworm Trichuris suis.</title>
        <authorList>
            <person name="Jex A.R."/>
            <person name="Nejsum P."/>
            <person name="Schwarz E.M."/>
            <person name="Hu L."/>
            <person name="Young N.D."/>
            <person name="Hall R.S."/>
            <person name="Korhonen P.K."/>
            <person name="Liao S."/>
            <person name="Thamsborg S."/>
            <person name="Xia J."/>
            <person name="Xu P."/>
            <person name="Wang S."/>
            <person name="Scheerlinck J.P."/>
            <person name="Hofmann A."/>
            <person name="Sternberg P.W."/>
            <person name="Wang J."/>
            <person name="Gasser R.B."/>
        </authorList>
    </citation>
    <scope>NUCLEOTIDE SEQUENCE [LARGE SCALE GENOMIC DNA]</scope>
    <source>
        <strain evidence="1">DCEP-RM93M</strain>
    </source>
</reference>
<dbReference type="EMBL" id="KL363412">
    <property type="protein sequence ID" value="KFD45891.1"/>
    <property type="molecule type" value="Genomic_DNA"/>
</dbReference>
<keyword evidence="2" id="KW-1185">Reference proteome</keyword>
<evidence type="ECO:0000313" key="1">
    <source>
        <dbReference type="EMBL" id="KFD45891.1"/>
    </source>
</evidence>
<gene>
    <name evidence="1" type="ORF">M513_13229</name>
</gene>
<evidence type="ECO:0000313" key="2">
    <source>
        <dbReference type="Proteomes" id="UP000030764"/>
    </source>
</evidence>
<organism evidence="1 2">
    <name type="scientific">Trichuris suis</name>
    <name type="common">pig whipworm</name>
    <dbReference type="NCBI Taxonomy" id="68888"/>
    <lineage>
        <taxon>Eukaryota</taxon>
        <taxon>Metazoa</taxon>
        <taxon>Ecdysozoa</taxon>
        <taxon>Nematoda</taxon>
        <taxon>Enoplea</taxon>
        <taxon>Dorylaimia</taxon>
        <taxon>Trichinellida</taxon>
        <taxon>Trichuridae</taxon>
        <taxon>Trichuris</taxon>
    </lineage>
</organism>